<organism evidence="2 3">
    <name type="scientific">Brevundimonas olei</name>
    <dbReference type="NCBI Taxonomy" id="657642"/>
    <lineage>
        <taxon>Bacteria</taxon>
        <taxon>Pseudomonadati</taxon>
        <taxon>Pseudomonadota</taxon>
        <taxon>Alphaproteobacteria</taxon>
        <taxon>Caulobacterales</taxon>
        <taxon>Caulobacteraceae</taxon>
        <taxon>Brevundimonas</taxon>
    </lineage>
</organism>
<reference evidence="2 3" key="1">
    <citation type="submission" date="2024-02" db="EMBL/GenBank/DDBJ databases">
        <title>Distribution and functional of Brevundimonas-related endobacteria within Verticillium dahliae.</title>
        <authorList>
            <person name="Zeng H."/>
        </authorList>
    </citation>
    <scope>NUCLEOTIDE SEQUENCE [LARGE SCALE GENOMIC DNA]</scope>
    <source>
        <strain evidence="2 3">TRM 44200</strain>
        <plasmid evidence="2 3">unnamed</plasmid>
    </source>
</reference>
<dbReference type="InterPro" id="IPR005090">
    <property type="entry name" value="RepC_N"/>
</dbReference>
<geneLocation type="plasmid" evidence="2 3">
    <name>unnamed</name>
</geneLocation>
<sequence length="463" mass="50580">MTYDEQTSKGPSGLRKITAGLRLAERAAASWCGLPAGGSKTRLLEILEDIPAATLGVSKGALAYLHLTLKLQPSACFQNEPSLRGADLARAGLALVSTYPDAYLAEKLDVSVRTLARYRAELAAARLIVFRDSPAKGRFRSGPAESPDEAFGIDLRPVVSRYAELMDVREKIRAAAKLARSARRSLSSIRNRIRSLLPLLSSASDQAIAAQAIAAIDAVRRRKDPDFINMGLTQAQASLSLLEAAVDHHVSEIVHMTQTTPEPVEIGAQLHPTSFPSDLKKDFEVVSKAEKQSVCPQGQPGEDEAHRLSEEDVIYFGDYNADQEAEDAANGAEWIEISLSDCKPFQRVQLPTVERVIQSLPTLLARKAMRYVSHPDLIEPEDIVAAYGQASAARIGFSRSAILALSEKHGRLTFAIAALLTEYTETVKAPLAYLLGILEKIDSSWEVANLRLSWDRLMRNQIS</sequence>
<evidence type="ECO:0000259" key="1">
    <source>
        <dbReference type="Pfam" id="PF03428"/>
    </source>
</evidence>
<accession>A0ABZ2IKH1</accession>
<keyword evidence="2" id="KW-0614">Plasmid</keyword>
<dbReference type="EMBL" id="CP146370">
    <property type="protein sequence ID" value="WWT56557.1"/>
    <property type="molecule type" value="Genomic_DNA"/>
</dbReference>
<keyword evidence="3" id="KW-1185">Reference proteome</keyword>
<proteinExistence type="predicted"/>
<dbReference type="Proteomes" id="UP001363460">
    <property type="component" value="Plasmid unnamed"/>
</dbReference>
<dbReference type="Pfam" id="PF03428">
    <property type="entry name" value="RP-C"/>
    <property type="match status" value="1"/>
</dbReference>
<evidence type="ECO:0000313" key="2">
    <source>
        <dbReference type="EMBL" id="WWT56557.1"/>
    </source>
</evidence>
<evidence type="ECO:0000313" key="3">
    <source>
        <dbReference type="Proteomes" id="UP001363460"/>
    </source>
</evidence>
<gene>
    <name evidence="2" type="ORF">V8J38_16755</name>
</gene>
<name>A0ABZ2IKH1_9CAUL</name>
<protein>
    <submittedName>
        <fullName evidence="2">Helix-turn-helix domain-containing protein</fullName>
    </submittedName>
</protein>
<dbReference type="RefSeq" id="WP_338578711.1">
    <property type="nucleotide sequence ID" value="NZ_CP146370.1"/>
</dbReference>
<feature type="domain" description="Plasmid replication protein C N-terminal" evidence="1">
    <location>
        <begin position="102"/>
        <end position="197"/>
    </location>
</feature>